<organism evidence="1">
    <name type="scientific">marine sediment metagenome</name>
    <dbReference type="NCBI Taxonomy" id="412755"/>
    <lineage>
        <taxon>unclassified sequences</taxon>
        <taxon>metagenomes</taxon>
        <taxon>ecological metagenomes</taxon>
    </lineage>
</organism>
<protein>
    <submittedName>
        <fullName evidence="1">Uncharacterized protein</fullName>
    </submittedName>
</protein>
<sequence length="67" mass="8056">MNKNANKNIRNNKFNKNKLIIEDISENKKFLTNIYNNNQIEIKKVKQYLNSLNHNQKIIKEIINEVK</sequence>
<reference evidence="1" key="1">
    <citation type="journal article" date="2015" name="Nature">
        <title>Complex archaea that bridge the gap between prokaryotes and eukaryotes.</title>
        <authorList>
            <person name="Spang A."/>
            <person name="Saw J.H."/>
            <person name="Jorgensen S.L."/>
            <person name="Zaremba-Niedzwiedzka K."/>
            <person name="Martijn J."/>
            <person name="Lind A.E."/>
            <person name="van Eijk R."/>
            <person name="Schleper C."/>
            <person name="Guy L."/>
            <person name="Ettema T.J."/>
        </authorList>
    </citation>
    <scope>NUCLEOTIDE SEQUENCE</scope>
</reference>
<comment type="caution">
    <text evidence="1">The sequence shown here is derived from an EMBL/GenBank/DDBJ whole genome shotgun (WGS) entry which is preliminary data.</text>
</comment>
<proteinExistence type="predicted"/>
<gene>
    <name evidence="1" type="ORF">LCGC14_1040960</name>
</gene>
<name>A0A0F9QXY5_9ZZZZ</name>
<dbReference type="AlphaFoldDB" id="A0A0F9QXY5"/>
<evidence type="ECO:0000313" key="1">
    <source>
        <dbReference type="EMBL" id="KKN10013.1"/>
    </source>
</evidence>
<dbReference type="EMBL" id="LAZR01004285">
    <property type="protein sequence ID" value="KKN10013.1"/>
    <property type="molecule type" value="Genomic_DNA"/>
</dbReference>
<accession>A0A0F9QXY5</accession>